<feature type="region of interest" description="Disordered" evidence="3">
    <location>
        <begin position="384"/>
        <end position="465"/>
    </location>
</feature>
<dbReference type="Proteomes" id="UP000295083">
    <property type="component" value="Unassembled WGS sequence"/>
</dbReference>
<comment type="similarity">
    <text evidence="1">Belongs to the taxilin family.</text>
</comment>
<feature type="region of interest" description="Disordered" evidence="3">
    <location>
        <begin position="1"/>
        <end position="60"/>
    </location>
</feature>
<gene>
    <name evidence="4" type="primary">TXLNA</name>
    <name evidence="4" type="ORF">C8035_v004924</name>
</gene>
<dbReference type="PANTHER" id="PTHR16127:SF13">
    <property type="entry name" value="GH01188P"/>
    <property type="match status" value="1"/>
</dbReference>
<sequence length="491" mass="56221">MSNGQDGHSHSPVASLKKGKQKKAVDSNESAKLLAQRISQLEQESAGEKDQEAEIEREVKRANRDLAQQVAKMSDLQKIEHLTRRSSELLADMRRVERENQKNKKRGDTLQKEKDANRTELSKTVGLKEKLEKLCRELQRDNNKYKVGFVRLVCGNGTFNENKTLQDNLKHNGSAYDEKHAALLAKLEGIQEEKDHPRKQVVDMSVDTLFRNRFKSFIEQYELRELHFHSLMRTKELEVQYNMARYEREKKLAESEASRARNLQTQVQTFTKTETELRNQLNVYVDKFKQVEDTLNNSNDLFLTFRKEMEDMSKKTKRLEKENETMKRKHEATNANIIRMAEEREDWRKKAAEATKKADKLRSIIEQMQQQGRKVPPGIAATLESCYSDSNGHLDGDGSDYSDEDEGDEDASDFDDDTEEEPQPSEPSPPRPFGPERPPVPQAATNDAQPGGADDDGESESGDAWSLRRASSRLFARLSQLCRAKNGMLAS</sequence>
<dbReference type="Gene3D" id="1.10.287.950">
    <property type="entry name" value="Methyl-accepting chemotaxis protein"/>
    <property type="match status" value="1"/>
</dbReference>
<name>A0A4R8QLQ6_9PEZI</name>
<dbReference type="Pfam" id="PF09728">
    <property type="entry name" value="Taxilin"/>
    <property type="match status" value="1"/>
</dbReference>
<organism evidence="4 5">
    <name type="scientific">Colletotrichum spinosum</name>
    <dbReference type="NCBI Taxonomy" id="1347390"/>
    <lineage>
        <taxon>Eukaryota</taxon>
        <taxon>Fungi</taxon>
        <taxon>Dikarya</taxon>
        <taxon>Ascomycota</taxon>
        <taxon>Pezizomycotina</taxon>
        <taxon>Sordariomycetes</taxon>
        <taxon>Hypocreomycetidae</taxon>
        <taxon>Glomerellales</taxon>
        <taxon>Glomerellaceae</taxon>
        <taxon>Colletotrichum</taxon>
        <taxon>Colletotrichum orbiculare species complex</taxon>
    </lineage>
</organism>
<evidence type="ECO:0000313" key="5">
    <source>
        <dbReference type="Proteomes" id="UP000295083"/>
    </source>
</evidence>
<keyword evidence="5" id="KW-1185">Reference proteome</keyword>
<comment type="caution">
    <text evidence="4">The sequence shown here is derived from an EMBL/GenBank/DDBJ whole genome shotgun (WGS) entry which is preliminary data.</text>
</comment>
<evidence type="ECO:0000256" key="1">
    <source>
        <dbReference type="ARBA" id="ARBA00009550"/>
    </source>
</evidence>
<dbReference type="EMBL" id="QAPG01000007">
    <property type="protein sequence ID" value="TDZ39961.1"/>
    <property type="molecule type" value="Genomic_DNA"/>
</dbReference>
<reference evidence="4 5" key="1">
    <citation type="submission" date="2018-11" db="EMBL/GenBank/DDBJ databases">
        <title>Genome sequence and assembly of Colletotrichum spinosum.</title>
        <authorList>
            <person name="Gan P."/>
            <person name="Shirasu K."/>
        </authorList>
    </citation>
    <scope>NUCLEOTIDE SEQUENCE [LARGE SCALE GENOMIC DNA]</scope>
    <source>
        <strain evidence="4 5">CBS 515.97</strain>
    </source>
</reference>
<evidence type="ECO:0000256" key="3">
    <source>
        <dbReference type="SAM" id="MobiDB-lite"/>
    </source>
</evidence>
<feature type="region of interest" description="Disordered" evidence="3">
    <location>
        <begin position="90"/>
        <end position="121"/>
    </location>
</feature>
<keyword evidence="2" id="KW-0175">Coiled coil</keyword>
<feature type="compositionally biased region" description="Pro residues" evidence="3">
    <location>
        <begin position="424"/>
        <end position="441"/>
    </location>
</feature>
<feature type="compositionally biased region" description="Acidic residues" evidence="3">
    <location>
        <begin position="397"/>
        <end position="423"/>
    </location>
</feature>
<dbReference type="InterPro" id="IPR026183">
    <property type="entry name" value="Taxilin_fam"/>
</dbReference>
<dbReference type="AlphaFoldDB" id="A0A4R8QLQ6"/>
<protein>
    <submittedName>
        <fullName evidence="4">Alpha-taxilin</fullName>
    </submittedName>
</protein>
<dbReference type="PANTHER" id="PTHR16127">
    <property type="entry name" value="TAXILIN"/>
    <property type="match status" value="1"/>
</dbReference>
<evidence type="ECO:0000256" key="2">
    <source>
        <dbReference type="SAM" id="Coils"/>
    </source>
</evidence>
<feature type="compositionally biased region" description="Basic and acidic residues" evidence="3">
    <location>
        <begin position="46"/>
        <end position="60"/>
    </location>
</feature>
<feature type="coiled-coil region" evidence="2">
    <location>
        <begin position="309"/>
        <end position="371"/>
    </location>
</feature>
<accession>A0A4R8QLQ6</accession>
<dbReference type="GO" id="GO:0019905">
    <property type="term" value="F:syntaxin binding"/>
    <property type="evidence" value="ECO:0007669"/>
    <property type="project" value="InterPro"/>
</dbReference>
<proteinExistence type="inferred from homology"/>
<evidence type="ECO:0000313" key="4">
    <source>
        <dbReference type="EMBL" id="TDZ39961.1"/>
    </source>
</evidence>